<evidence type="ECO:0000313" key="1">
    <source>
        <dbReference type="EMBL" id="RHK50442.1"/>
    </source>
</evidence>
<accession>A0A415GM30</accession>
<reference evidence="1 2" key="1">
    <citation type="submission" date="2018-08" db="EMBL/GenBank/DDBJ databases">
        <title>A genome reference for cultivated species of the human gut microbiota.</title>
        <authorList>
            <person name="Zou Y."/>
            <person name="Xue W."/>
            <person name="Luo G."/>
        </authorList>
    </citation>
    <scope>NUCLEOTIDE SEQUENCE [LARGE SCALE GENOMIC DNA]</scope>
    <source>
        <strain evidence="1 2">AF42-9</strain>
    </source>
</reference>
<keyword evidence="2" id="KW-1185">Reference proteome</keyword>
<protein>
    <submittedName>
        <fullName evidence="1">Uncharacterized protein</fullName>
    </submittedName>
</protein>
<organism evidence="1 2">
    <name type="scientific">Leyella stercorea</name>
    <dbReference type="NCBI Taxonomy" id="363265"/>
    <lineage>
        <taxon>Bacteria</taxon>
        <taxon>Pseudomonadati</taxon>
        <taxon>Bacteroidota</taxon>
        <taxon>Bacteroidia</taxon>
        <taxon>Bacteroidales</taxon>
        <taxon>Prevotellaceae</taxon>
        <taxon>Leyella</taxon>
    </lineage>
</organism>
<sequence>MTEQYLYPVYETDAWHSLSNRDCKGIYTSKEEAIDAIAEHHNIPLDEFDVLTAEEAREQIKQELQIPFQTQGYTINYDIEVWLVNDWA</sequence>
<proteinExistence type="predicted"/>
<evidence type="ECO:0000313" key="2">
    <source>
        <dbReference type="Proteomes" id="UP000286598"/>
    </source>
</evidence>
<dbReference type="EMBL" id="QRNO01000031">
    <property type="protein sequence ID" value="RHK50442.1"/>
    <property type="molecule type" value="Genomic_DNA"/>
</dbReference>
<dbReference type="Proteomes" id="UP000286598">
    <property type="component" value="Unassembled WGS sequence"/>
</dbReference>
<dbReference type="AlphaFoldDB" id="A0A415GM30"/>
<comment type="caution">
    <text evidence="1">The sequence shown here is derived from an EMBL/GenBank/DDBJ whole genome shotgun (WGS) entry which is preliminary data.</text>
</comment>
<name>A0A415GM30_9BACT</name>
<dbReference type="OrthoDB" id="1148998at2"/>
<gene>
    <name evidence="1" type="ORF">DW060_07300</name>
</gene>